<keyword evidence="9" id="KW-0539">Nucleus</keyword>
<dbReference type="CDD" id="cd15870">
    <property type="entry name" value="R-SNARE_VAMP2"/>
    <property type="match status" value="1"/>
</dbReference>
<dbReference type="CDD" id="cd00130">
    <property type="entry name" value="PAS"/>
    <property type="match status" value="1"/>
</dbReference>
<feature type="domain" description="V-SNARE coiled-coil homology" evidence="16">
    <location>
        <begin position="202"/>
        <end position="262"/>
    </location>
</feature>
<evidence type="ECO:0000256" key="11">
    <source>
        <dbReference type="ARBA" id="ARBA00042893"/>
    </source>
</evidence>
<comment type="subcellular location">
    <subcellularLocation>
        <location evidence="2">Cytoplasm</location>
    </subcellularLocation>
    <subcellularLocation>
        <location evidence="12">Endomembrane system</location>
        <topology evidence="12">Single-pass type IV membrane protein</topology>
    </subcellularLocation>
    <subcellularLocation>
        <location evidence="1">Nucleus</location>
    </subcellularLocation>
</comment>
<feature type="compositionally biased region" description="Basic residues" evidence="14">
    <location>
        <begin position="1284"/>
        <end position="1295"/>
    </location>
</feature>
<dbReference type="Gene3D" id="1.20.5.110">
    <property type="match status" value="1"/>
</dbReference>
<dbReference type="PANTHER" id="PTHR11269:SF9">
    <property type="entry name" value="PERIOD CIRCADIAN PROTEIN HOMOLOG 2"/>
    <property type="match status" value="1"/>
</dbReference>
<sequence length="1761" mass="193172">MTPSHYSLQAAGQDNHKHEGLLYRTVPLTSTGAANWTHRGPQPTHDHATGRRPLPGHENRDWTPGKKPSPPPPVPVGVIPVHTTELNNRPHATDKREPRGRTKMADGTNAQQQTPSDWVAASNARFEAMWERFWARLEHTHKPHRPPEVREGSRAPTAQKSAEAVHPKQPTTGTRKQVTYLRQATAPARSASGGPPPNGNRKLLQAQAQVNEVVEIMRVNVEKVLDRDQKLSELDNRADALQAGASQFETSAAKLKRKYWWKNCKPGTRHGDSGRLAATAGFSILSRENFPPSNVMPNQCSDQHAGAVMQTTFHKDLCSSLHLNPKDMSLQEHHKIVEKLPMAMPHGSPLHSRGSIAQNSNSTQDTQSVELAFSSLHSPGDLSQQRHNTLIKPHCRSVSQPLPQQLQTCSATMGTTPTSHIPGDLNTEGPSIQSCYEPLGNLVMDPTSGLLYTEELDHKLPPQDLEQQAGSLDDMETCNDSSSNELNESDENGKDSLDKSCSDFQPPECSSNAFSLMMADSEHNPSTSGYSSEQPAKAKTQKDLMKILKELRSYLPPDKRSRGKSSTVASLRYALHCIQQVKANEEYYQLLMVNEELPCGLDVSCYTVEEIANITSEYTKNNMDVFAVAVSLVTGLILYISQQASTVLRCDTNVFSQARFVELLAPQDVSVFYSSTTPYRLPSWSICSGADLGSLDSLEEKSFYCRISCGRGLQREISYQPFRMTPYLIRAQLDGSTSEQLCCVLFAEKVHSGYEAPRIPADKRIFTTTHTPSCLFQDVDERAVPLLGYLPQDLIGSPIILHLHPSDRPLMLAVHKKILQSGGQPFDFSPIRFCARNGEYITIDTSWSSFINPWSRKVSFIIGRHKVRMGPVNEDIFTAPPSTEDQSLQPGVQEITEQIHQLLMQPVHNSSSSGYGSLGSNGSHENPMSAGSSSDSNGNLNEDVKDKHATSSAEKEKHGASSLKSKNQQNPEKQAAVTPVAAPYCNNLTKDGSGSSVHPAQLEELPAKPHPYSYQQVNSLDSIIRYLESCSVLASAKRKWVSSCNTLSSTSDDDRVQMQEQNVSLREKGSTLGMGLQLDDQSLSEIIPKLPGPTSHQYRKSLSVEACKPGPALMSLSEVAGDIHRPLQPPLSSITSLPVTASRPCIKPLHVPGPSTIPVLAPLPLGTKAESVVSLTSHCSYSSTIVHVGDKKLQPEIEFEDGHSSIKPVPHVSGAGEKEPCRQLGLTKEVLLAHTQKEENDFLSGFMDTKKLSAFQTRCNSYLHERSGAPRSHCPQGPDTPWKKTGKNRKPKAKRVRPESWDSSSSGIPQPPRQPLPGLNTTAWSQSDTSHVSFPPLPYPMLPAYTMPVFPPQPVPNETPHGPTLSTCPMQPFTAPMFPPVMALVMPNYMYPPNMPPVMYPVPSPQLPFPGQPLSYVPQTPYSAAQPTALPNFSIPQHTFPIPQAVLSAPQHEIHVPQLSYAPRAVQSPYIGQIASQPILHSAPKTKDGISQCSTPWNPQSPLLFQSRCSSPLQLNLLQLEESQKAERIDGVQGVSNSTTIPPQPSEEPQLHHSRAESPADGQTSDAMSACSDLMDLLLHEDVSCGTCSASSAVSESVTSGSHGHETSGSQTGSSLTSRSSKYFGSVDSSENNKLQRQTPGKDAVIGESAMKYILQDPMWLLMANADEKVMMTYQIPLRDVNAVLREDKEKLKCLQKLQPRFSDEQKKELGEIHSWVNRGGLPQAMEVKDCVYCRERGSDCAEYGEAIQVLELSGILESCD</sequence>
<feature type="compositionally biased region" description="Polar residues" evidence="14">
    <location>
        <begin position="1319"/>
        <end position="1329"/>
    </location>
</feature>
<evidence type="ECO:0000256" key="2">
    <source>
        <dbReference type="ARBA" id="ARBA00004496"/>
    </source>
</evidence>
<dbReference type="GO" id="GO:0032922">
    <property type="term" value="P:circadian regulation of gene expression"/>
    <property type="evidence" value="ECO:0007669"/>
    <property type="project" value="TreeGrafter"/>
</dbReference>
<feature type="compositionally biased region" description="Low complexity" evidence="14">
    <location>
        <begin position="910"/>
        <end position="923"/>
    </location>
</feature>
<evidence type="ECO:0000256" key="13">
    <source>
        <dbReference type="PROSITE-ProRule" id="PRU00290"/>
    </source>
</evidence>
<evidence type="ECO:0000256" key="12">
    <source>
        <dbReference type="ARBA" id="ARBA00046280"/>
    </source>
</evidence>
<evidence type="ECO:0000256" key="10">
    <source>
        <dbReference type="ARBA" id="ARBA00039684"/>
    </source>
</evidence>
<dbReference type="GO" id="GO:0012505">
    <property type="term" value="C:endomembrane system"/>
    <property type="evidence" value="ECO:0007669"/>
    <property type="project" value="UniProtKB-SubCell"/>
</dbReference>
<dbReference type="FunFam" id="3.30.450.20:FF:000013">
    <property type="entry name" value="Period circadian protein homolog 2"/>
    <property type="match status" value="1"/>
</dbReference>
<dbReference type="PROSITE" id="PS00417">
    <property type="entry name" value="SYNAPTOBREVIN"/>
    <property type="match status" value="1"/>
</dbReference>
<feature type="compositionally biased region" description="Basic and acidic residues" evidence="14">
    <location>
        <begin position="44"/>
        <end position="64"/>
    </location>
</feature>
<keyword evidence="5" id="KW-0677">Repeat</keyword>
<dbReference type="PROSITE" id="PS50112">
    <property type="entry name" value="PAS"/>
    <property type="match status" value="1"/>
</dbReference>
<dbReference type="Pfam" id="PF21353">
    <property type="entry name" value="Per3-like_PAS-A"/>
    <property type="match status" value="1"/>
</dbReference>
<dbReference type="EMBL" id="OW240913">
    <property type="protein sequence ID" value="CAH2246601.1"/>
    <property type="molecule type" value="Genomic_DNA"/>
</dbReference>
<feature type="compositionally biased region" description="Polar residues" evidence="14">
    <location>
        <begin position="524"/>
        <end position="534"/>
    </location>
</feature>
<dbReference type="InterPro" id="IPR048814">
    <property type="entry name" value="Per1-3_PAS-A"/>
</dbReference>
<dbReference type="GO" id="GO:0000122">
    <property type="term" value="P:negative regulation of transcription by RNA polymerase II"/>
    <property type="evidence" value="ECO:0007669"/>
    <property type="project" value="TreeGrafter"/>
</dbReference>
<dbReference type="Pfam" id="PF00957">
    <property type="entry name" value="Synaptobrevin"/>
    <property type="match status" value="1"/>
</dbReference>
<keyword evidence="13" id="KW-0175">Coiled coil</keyword>
<feature type="region of interest" description="Disordered" evidence="14">
    <location>
        <begin position="472"/>
        <end position="504"/>
    </location>
</feature>
<keyword evidence="7" id="KW-0090">Biological rhythms</keyword>
<feature type="compositionally biased region" description="Basic and acidic residues" evidence="14">
    <location>
        <begin position="942"/>
        <end position="959"/>
    </location>
</feature>
<dbReference type="InterPro" id="IPR050760">
    <property type="entry name" value="Period_circadian_regulator"/>
</dbReference>
<evidence type="ECO:0000256" key="8">
    <source>
        <dbReference type="ARBA" id="ARBA00023163"/>
    </source>
</evidence>
<dbReference type="GO" id="GO:0001222">
    <property type="term" value="F:transcription corepressor binding"/>
    <property type="evidence" value="ECO:0007669"/>
    <property type="project" value="TreeGrafter"/>
</dbReference>
<feature type="compositionally biased region" description="Basic and acidic residues" evidence="14">
    <location>
        <begin position="1549"/>
        <end position="1558"/>
    </location>
</feature>
<feature type="compositionally biased region" description="Low complexity" evidence="14">
    <location>
        <begin position="1597"/>
        <end position="1621"/>
    </location>
</feature>
<keyword evidence="6" id="KW-0805">Transcription regulation</keyword>
<organism evidence="17 18">
    <name type="scientific">Pelobates cultripes</name>
    <name type="common">Western spadefoot toad</name>
    <dbReference type="NCBI Taxonomy" id="61616"/>
    <lineage>
        <taxon>Eukaryota</taxon>
        <taxon>Metazoa</taxon>
        <taxon>Chordata</taxon>
        <taxon>Craniata</taxon>
        <taxon>Vertebrata</taxon>
        <taxon>Euteleostomi</taxon>
        <taxon>Amphibia</taxon>
        <taxon>Batrachia</taxon>
        <taxon>Anura</taxon>
        <taxon>Pelobatoidea</taxon>
        <taxon>Pelobatidae</taxon>
        <taxon>Pelobates</taxon>
    </lineage>
</organism>
<evidence type="ECO:0000256" key="14">
    <source>
        <dbReference type="SAM" id="MobiDB-lite"/>
    </source>
</evidence>
<feature type="compositionally biased region" description="Polar residues" evidence="14">
    <location>
        <begin position="355"/>
        <end position="367"/>
    </location>
</feature>
<feature type="region of interest" description="Disordered" evidence="14">
    <location>
        <begin position="520"/>
        <end position="539"/>
    </location>
</feature>
<dbReference type="PANTHER" id="PTHR11269">
    <property type="entry name" value="PERIOD CIRCADIAN PROTEIN"/>
    <property type="match status" value="1"/>
</dbReference>
<feature type="compositionally biased region" description="Polar residues" evidence="14">
    <location>
        <begin position="962"/>
        <end position="972"/>
    </location>
</feature>
<feature type="region of interest" description="Disordered" evidence="14">
    <location>
        <begin position="1528"/>
        <end position="1567"/>
    </location>
</feature>
<evidence type="ECO:0000256" key="4">
    <source>
        <dbReference type="ARBA" id="ARBA00022490"/>
    </source>
</evidence>
<proteinExistence type="inferred from homology"/>
<evidence type="ECO:0000256" key="6">
    <source>
        <dbReference type="ARBA" id="ARBA00023015"/>
    </source>
</evidence>
<name>A0AAD1RAT6_PELCU</name>
<dbReference type="Proteomes" id="UP001295444">
    <property type="component" value="Chromosome 02"/>
</dbReference>
<gene>
    <name evidence="17" type="ORF">PECUL_23A060899</name>
</gene>
<reference evidence="17" key="1">
    <citation type="submission" date="2022-03" db="EMBL/GenBank/DDBJ databases">
        <authorList>
            <person name="Alioto T."/>
            <person name="Alioto T."/>
            <person name="Gomez Garrido J."/>
        </authorList>
    </citation>
    <scope>NUCLEOTIDE SEQUENCE</scope>
</reference>
<comment type="similarity">
    <text evidence="3">Belongs to the synaptobrevin family.</text>
</comment>
<keyword evidence="18" id="KW-1185">Reference proteome</keyword>
<dbReference type="GO" id="GO:0005737">
    <property type="term" value="C:cytoplasm"/>
    <property type="evidence" value="ECO:0007669"/>
    <property type="project" value="UniProtKB-SubCell"/>
</dbReference>
<feature type="region of interest" description="Disordered" evidence="14">
    <location>
        <begin position="141"/>
        <end position="173"/>
    </location>
</feature>
<keyword evidence="4" id="KW-0963">Cytoplasm</keyword>
<dbReference type="Pfam" id="PF23170">
    <property type="entry name" value="bHLH_PER"/>
    <property type="match status" value="1"/>
</dbReference>
<dbReference type="SUPFAM" id="SSF55785">
    <property type="entry name" value="PYP-like sensor domain (PAS domain)"/>
    <property type="match status" value="1"/>
</dbReference>
<dbReference type="SMART" id="SM00091">
    <property type="entry name" value="PAS"/>
    <property type="match status" value="2"/>
</dbReference>
<protein>
    <recommendedName>
        <fullName evidence="10">Period circadian protein homolog 2</fullName>
    </recommendedName>
    <alternativeName>
        <fullName evidence="11">Circadian clock protein PERIOD 2</fullName>
    </alternativeName>
</protein>
<accession>A0AAD1RAT6</accession>
<dbReference type="GO" id="GO:0016020">
    <property type="term" value="C:membrane"/>
    <property type="evidence" value="ECO:0007669"/>
    <property type="project" value="InterPro"/>
</dbReference>
<dbReference type="InterPro" id="IPR013655">
    <property type="entry name" value="PAS_fold_3"/>
</dbReference>
<feature type="compositionally biased region" description="Polar residues" evidence="14">
    <location>
        <begin position="1627"/>
        <end position="1639"/>
    </location>
</feature>
<feature type="region of interest" description="Disordered" evidence="14">
    <location>
        <begin position="346"/>
        <end position="367"/>
    </location>
</feature>
<dbReference type="SUPFAM" id="SSF58038">
    <property type="entry name" value="SNARE fusion complex"/>
    <property type="match status" value="1"/>
</dbReference>
<evidence type="ECO:0000259" key="16">
    <source>
        <dbReference type="PROSITE" id="PS50892"/>
    </source>
</evidence>
<dbReference type="PRINTS" id="PR00219">
    <property type="entry name" value="SYNAPTOBREVN"/>
</dbReference>
<evidence type="ECO:0000259" key="15">
    <source>
        <dbReference type="PROSITE" id="PS50112"/>
    </source>
</evidence>
<feature type="region of interest" description="Disordered" evidence="14">
    <location>
        <begin position="907"/>
        <end position="976"/>
    </location>
</feature>
<dbReference type="InterPro" id="IPR057310">
    <property type="entry name" value="PER1-3_bHLH"/>
</dbReference>
<dbReference type="InterPro" id="IPR000014">
    <property type="entry name" value="PAS"/>
</dbReference>
<dbReference type="FunFam" id="3.30.450.20:FF:000004">
    <property type="entry name" value="Period circadian protein homolog 3"/>
    <property type="match status" value="1"/>
</dbReference>
<dbReference type="InterPro" id="IPR042855">
    <property type="entry name" value="V_SNARE_CC"/>
</dbReference>
<dbReference type="InterPro" id="IPR001388">
    <property type="entry name" value="Synaptobrevin-like"/>
</dbReference>
<evidence type="ECO:0000256" key="5">
    <source>
        <dbReference type="ARBA" id="ARBA00022737"/>
    </source>
</evidence>
<feature type="region of interest" description="Disordered" evidence="14">
    <location>
        <begin position="1597"/>
        <end position="1641"/>
    </location>
</feature>
<feature type="compositionally biased region" description="Polar residues" evidence="14">
    <location>
        <begin position="924"/>
        <end position="940"/>
    </location>
</feature>
<dbReference type="PROSITE" id="PS50892">
    <property type="entry name" value="V_SNARE"/>
    <property type="match status" value="1"/>
</dbReference>
<evidence type="ECO:0000313" key="17">
    <source>
        <dbReference type="EMBL" id="CAH2246601.1"/>
    </source>
</evidence>
<evidence type="ECO:0000256" key="9">
    <source>
        <dbReference type="ARBA" id="ARBA00023242"/>
    </source>
</evidence>
<evidence type="ECO:0000256" key="7">
    <source>
        <dbReference type="ARBA" id="ARBA00023108"/>
    </source>
</evidence>
<feature type="compositionally biased region" description="Basic and acidic residues" evidence="14">
    <location>
        <begin position="491"/>
        <end position="501"/>
    </location>
</feature>
<dbReference type="Gene3D" id="3.30.450.20">
    <property type="entry name" value="PAS domain"/>
    <property type="match status" value="2"/>
</dbReference>
<dbReference type="GO" id="GO:0016192">
    <property type="term" value="P:vesicle-mediated transport"/>
    <property type="evidence" value="ECO:0007669"/>
    <property type="project" value="InterPro"/>
</dbReference>
<dbReference type="GO" id="GO:0005634">
    <property type="term" value="C:nucleus"/>
    <property type="evidence" value="ECO:0007669"/>
    <property type="project" value="UniProtKB-SubCell"/>
</dbReference>
<evidence type="ECO:0000313" key="18">
    <source>
        <dbReference type="Proteomes" id="UP001295444"/>
    </source>
</evidence>
<feature type="domain" description="PAS" evidence="15">
    <location>
        <begin position="779"/>
        <end position="822"/>
    </location>
</feature>
<dbReference type="GO" id="GO:0043153">
    <property type="term" value="P:entrainment of circadian clock by photoperiod"/>
    <property type="evidence" value="ECO:0007669"/>
    <property type="project" value="TreeGrafter"/>
</dbReference>
<evidence type="ECO:0000256" key="1">
    <source>
        <dbReference type="ARBA" id="ARBA00004123"/>
    </source>
</evidence>
<evidence type="ECO:0000256" key="3">
    <source>
        <dbReference type="ARBA" id="ARBA00008025"/>
    </source>
</evidence>
<dbReference type="InterPro" id="IPR022728">
    <property type="entry name" value="Period_circadian-like_C"/>
</dbReference>
<dbReference type="Pfam" id="PF12114">
    <property type="entry name" value="Period_C"/>
    <property type="match status" value="1"/>
</dbReference>
<feature type="compositionally biased region" description="Basic and acidic residues" evidence="14">
    <location>
        <begin position="141"/>
        <end position="153"/>
    </location>
</feature>
<feature type="region of interest" description="Disordered" evidence="14">
    <location>
        <begin position="1265"/>
        <end position="1329"/>
    </location>
</feature>
<dbReference type="InterPro" id="IPR035965">
    <property type="entry name" value="PAS-like_dom_sf"/>
</dbReference>
<feature type="region of interest" description="Disordered" evidence="14">
    <location>
        <begin position="33"/>
        <end position="118"/>
    </location>
</feature>
<keyword evidence="8" id="KW-0804">Transcription</keyword>
<dbReference type="GO" id="GO:0000976">
    <property type="term" value="F:transcription cis-regulatory region binding"/>
    <property type="evidence" value="ECO:0007669"/>
    <property type="project" value="TreeGrafter"/>
</dbReference>
<dbReference type="Pfam" id="PF08447">
    <property type="entry name" value="PAS_3"/>
    <property type="match status" value="1"/>
</dbReference>
<feature type="compositionally biased region" description="Basic and acidic residues" evidence="14">
    <location>
        <begin position="91"/>
        <end position="104"/>
    </location>
</feature>